<dbReference type="EMBL" id="SDPQ02000003">
    <property type="protein sequence ID" value="KAA1396052.1"/>
    <property type="molecule type" value="Genomic_DNA"/>
</dbReference>
<comment type="caution">
    <text evidence="5">The sequence shown here is derived from an EMBL/GenBank/DDBJ whole genome shotgun (WGS) entry which is preliminary data.</text>
</comment>
<keyword evidence="3" id="KW-0732">Signal</keyword>
<proteinExistence type="inferred from homology"/>
<dbReference type="InterPro" id="IPR025997">
    <property type="entry name" value="SBP_2_dom"/>
</dbReference>
<dbReference type="PANTHER" id="PTHR46847">
    <property type="entry name" value="D-ALLOSE-BINDING PERIPLASMIC PROTEIN-RELATED"/>
    <property type="match status" value="1"/>
</dbReference>
<dbReference type="SUPFAM" id="SSF53822">
    <property type="entry name" value="Periplasmic binding protein-like I"/>
    <property type="match status" value="1"/>
</dbReference>
<dbReference type="Proteomes" id="UP000380867">
    <property type="component" value="Unassembled WGS sequence"/>
</dbReference>
<dbReference type="InterPro" id="IPR028082">
    <property type="entry name" value="Peripla_BP_I"/>
</dbReference>
<dbReference type="AlphaFoldDB" id="A0A5M4FDP0"/>
<dbReference type="PANTHER" id="PTHR46847:SF1">
    <property type="entry name" value="D-ALLOSE-BINDING PERIPLASMIC PROTEIN-RELATED"/>
    <property type="match status" value="1"/>
</dbReference>
<sequence>MKNAVSICDAQHPYELRPDKEPLMNPKKLAALAATVLVLAGGLSACSSGAGADESKTVAKPFKAWKQPTVNSSMTVDEAAKIVATATKPTTEWTGPTSGPKAVKAKQAIAYVSSDQSYVSYVNWGDGVKDAAAKLGWSVHVFDGKGTVSGNLSAMQQAVASDPVAIVTSADASALQAPIAQAVTKKIPVIGIHASAFPGPDPQLNLFDNIASDPAEIGRTQAAYVVAESNGTAKLAHMLDNSYAIARFKAKAATEPVKNLSTATFLEEINIPVADQANRIPSAVSALLSKYGKANVWITTCCDNFYPYVASALRSSNVKPDEVKLVGADGSPSAYDMIRKGQYEVATVPEPSTLFGYQAVDAIVRAQAGQEPAKFIQPTYLVTKDNVDQEGGDKDQYIPSNNFACHYANVWLGQDDACTAKP</sequence>
<feature type="domain" description="Periplasmic binding protein" evidence="4">
    <location>
        <begin position="110"/>
        <end position="370"/>
    </location>
</feature>
<dbReference type="OrthoDB" id="3789223at2"/>
<dbReference type="Pfam" id="PF13407">
    <property type="entry name" value="Peripla_BP_4"/>
    <property type="match status" value="1"/>
</dbReference>
<accession>A0A5M4FDP0</accession>
<evidence type="ECO:0000313" key="5">
    <source>
        <dbReference type="EMBL" id="KAA1396052.1"/>
    </source>
</evidence>
<reference evidence="5" key="1">
    <citation type="submission" date="2019-09" db="EMBL/GenBank/DDBJ databases">
        <authorList>
            <person name="Li J."/>
        </authorList>
    </citation>
    <scope>NUCLEOTIDE SEQUENCE [LARGE SCALE GENOMIC DNA]</scope>
    <source>
        <strain evidence="5">JCM 14732</strain>
    </source>
</reference>
<evidence type="ECO:0000256" key="1">
    <source>
        <dbReference type="ARBA" id="ARBA00004196"/>
    </source>
</evidence>
<evidence type="ECO:0000256" key="3">
    <source>
        <dbReference type="ARBA" id="ARBA00022729"/>
    </source>
</evidence>
<keyword evidence="6" id="KW-1185">Reference proteome</keyword>
<comment type="similarity">
    <text evidence="2">Belongs to the bacterial solute-binding protein 2 family.</text>
</comment>
<comment type="subcellular location">
    <subcellularLocation>
        <location evidence="1">Cell envelope</location>
    </subcellularLocation>
</comment>
<gene>
    <name evidence="5" type="ORF">ESP70_018180</name>
</gene>
<evidence type="ECO:0000256" key="2">
    <source>
        <dbReference type="ARBA" id="ARBA00007639"/>
    </source>
</evidence>
<dbReference type="Gene3D" id="3.40.50.2300">
    <property type="match status" value="2"/>
</dbReference>
<organism evidence="5 6">
    <name type="scientific">Aeromicrobium ginsengisoli</name>
    <dbReference type="NCBI Taxonomy" id="363867"/>
    <lineage>
        <taxon>Bacteria</taxon>
        <taxon>Bacillati</taxon>
        <taxon>Actinomycetota</taxon>
        <taxon>Actinomycetes</taxon>
        <taxon>Propionibacteriales</taxon>
        <taxon>Nocardioidaceae</taxon>
        <taxon>Aeromicrobium</taxon>
    </lineage>
</organism>
<protein>
    <submittedName>
        <fullName evidence="5">Substrate-binding domain-containing protein</fullName>
    </submittedName>
</protein>
<dbReference type="GO" id="GO:0030313">
    <property type="term" value="C:cell envelope"/>
    <property type="evidence" value="ECO:0007669"/>
    <property type="project" value="UniProtKB-SubCell"/>
</dbReference>
<name>A0A5M4FDP0_9ACTN</name>
<dbReference type="GO" id="GO:0030246">
    <property type="term" value="F:carbohydrate binding"/>
    <property type="evidence" value="ECO:0007669"/>
    <property type="project" value="UniProtKB-ARBA"/>
</dbReference>
<evidence type="ECO:0000259" key="4">
    <source>
        <dbReference type="Pfam" id="PF13407"/>
    </source>
</evidence>
<evidence type="ECO:0000313" key="6">
    <source>
        <dbReference type="Proteomes" id="UP000380867"/>
    </source>
</evidence>